<comment type="similarity">
    <text evidence="14">Belongs to the nematode receptor-like protein str family.</text>
</comment>
<evidence type="ECO:0000256" key="12">
    <source>
        <dbReference type="ARBA" id="ARBA00023273"/>
    </source>
</evidence>
<dbReference type="HOGENOM" id="CLU_036335_4_2_1"/>
<feature type="region of interest" description="Disordered" evidence="19">
    <location>
        <begin position="335"/>
        <end position="362"/>
    </location>
</feature>
<dbReference type="PANTHER" id="PTHR22943">
    <property type="entry name" value="7-TRANSMEMBRANE DOMAIN RECEPTOR C.ELEGANS"/>
    <property type="match status" value="1"/>
</dbReference>
<feature type="transmembrane region" description="Helical" evidence="20">
    <location>
        <begin position="44"/>
        <end position="66"/>
    </location>
</feature>
<evidence type="ECO:0000256" key="2">
    <source>
        <dbReference type="ARBA" id="ARBA00022475"/>
    </source>
</evidence>
<keyword evidence="7 20" id="KW-1133">Transmembrane helix</keyword>
<evidence type="ECO:0000256" key="5">
    <source>
        <dbReference type="ARBA" id="ARBA00022692"/>
    </source>
</evidence>
<feature type="transmembrane region" description="Helical" evidence="20">
    <location>
        <begin position="97"/>
        <end position="122"/>
    </location>
</feature>
<keyword evidence="4" id="KW-0716">Sensory transduction</keyword>
<dbReference type="GO" id="GO:0060170">
    <property type="term" value="C:ciliary membrane"/>
    <property type="evidence" value="ECO:0007669"/>
    <property type="project" value="UniProtKB-SubCell"/>
</dbReference>
<dbReference type="OrthoDB" id="5804283at2759"/>
<evidence type="ECO:0000313" key="21">
    <source>
        <dbReference type="EMBL" id="EGT32118.1"/>
    </source>
</evidence>
<accession>G0NIX2</accession>
<dbReference type="GO" id="GO:0042048">
    <property type="term" value="P:olfactory behavior"/>
    <property type="evidence" value="ECO:0007669"/>
    <property type="project" value="TreeGrafter"/>
</dbReference>
<evidence type="ECO:0000256" key="18">
    <source>
        <dbReference type="ARBA" id="ARBA00082489"/>
    </source>
</evidence>
<evidence type="ECO:0000256" key="13">
    <source>
        <dbReference type="ARBA" id="ARBA00054965"/>
    </source>
</evidence>
<evidence type="ECO:0000256" key="19">
    <source>
        <dbReference type="SAM" id="MobiDB-lite"/>
    </source>
</evidence>
<reference evidence="22" key="1">
    <citation type="submission" date="2011-07" db="EMBL/GenBank/DDBJ databases">
        <authorList>
            <consortium name="Caenorhabditis brenneri Sequencing and Analysis Consortium"/>
            <person name="Wilson R.K."/>
        </authorList>
    </citation>
    <scope>NUCLEOTIDE SEQUENCE [LARGE SCALE GENOMIC DNA]</scope>
    <source>
        <strain evidence="22">PB2801</strain>
    </source>
</reference>
<evidence type="ECO:0000256" key="1">
    <source>
        <dbReference type="ARBA" id="ARBA00004272"/>
    </source>
</evidence>
<feature type="transmembrane region" description="Helical" evidence="20">
    <location>
        <begin position="204"/>
        <end position="229"/>
    </location>
</feature>
<dbReference type="SUPFAM" id="SSF81321">
    <property type="entry name" value="Family A G protein-coupled receptor-like"/>
    <property type="match status" value="1"/>
</dbReference>
<dbReference type="Proteomes" id="UP000008068">
    <property type="component" value="Unassembled WGS sequence"/>
</dbReference>
<feature type="transmembrane region" description="Helical" evidence="20">
    <location>
        <begin position="285"/>
        <end position="308"/>
    </location>
</feature>
<dbReference type="GO" id="GO:0038022">
    <property type="term" value="F:G protein-coupled olfactory receptor activity"/>
    <property type="evidence" value="ECO:0007669"/>
    <property type="project" value="TreeGrafter"/>
</dbReference>
<proteinExistence type="inferred from homology"/>
<dbReference type="AlphaFoldDB" id="G0NIX2"/>
<keyword evidence="2" id="KW-1003">Cell membrane</keyword>
<evidence type="ECO:0000256" key="9">
    <source>
        <dbReference type="ARBA" id="ARBA00023136"/>
    </source>
</evidence>
<name>G0NIX2_CAEBE</name>
<dbReference type="Gene3D" id="1.20.1070.10">
    <property type="entry name" value="Rhodopsin 7-helix transmembrane proteins"/>
    <property type="match status" value="1"/>
</dbReference>
<evidence type="ECO:0000313" key="22">
    <source>
        <dbReference type="Proteomes" id="UP000008068"/>
    </source>
</evidence>
<keyword evidence="22" id="KW-1185">Reference proteome</keyword>
<evidence type="ECO:0000256" key="20">
    <source>
        <dbReference type="SAM" id="Phobius"/>
    </source>
</evidence>
<keyword evidence="8" id="KW-0969">Cilium</keyword>
<comment type="subunit">
    <text evidence="15">Interacts with odr-4.</text>
</comment>
<dbReference type="FunFam" id="1.20.1070.10:FF:000128">
    <property type="entry name" value="Seven TM Receptor"/>
    <property type="match status" value="1"/>
</dbReference>
<organism evidence="22">
    <name type="scientific">Caenorhabditis brenneri</name>
    <name type="common">Nematode worm</name>
    <dbReference type="NCBI Taxonomy" id="135651"/>
    <lineage>
        <taxon>Eukaryota</taxon>
        <taxon>Metazoa</taxon>
        <taxon>Ecdysozoa</taxon>
        <taxon>Nematoda</taxon>
        <taxon>Chromadorea</taxon>
        <taxon>Rhabditida</taxon>
        <taxon>Rhabditina</taxon>
        <taxon>Rhabditomorpha</taxon>
        <taxon>Rhabditoidea</taxon>
        <taxon>Rhabditidae</taxon>
        <taxon>Peloderinae</taxon>
        <taxon>Caenorhabditis</taxon>
    </lineage>
</organism>
<dbReference type="GO" id="GO:0006935">
    <property type="term" value="P:chemotaxis"/>
    <property type="evidence" value="ECO:0007669"/>
    <property type="project" value="UniProtKB-KW"/>
</dbReference>
<evidence type="ECO:0000256" key="16">
    <source>
        <dbReference type="ARBA" id="ARBA00067967"/>
    </source>
</evidence>
<evidence type="ECO:0000256" key="14">
    <source>
        <dbReference type="ARBA" id="ARBA00061678"/>
    </source>
</evidence>
<comment type="function">
    <text evidence="13">An odorant receptor which affects chemotaxis to the volatile odorant diacetyl. Specifies AWA neuronal cell fate via the odr-7 pathway.</text>
</comment>
<keyword evidence="9 20" id="KW-0472">Membrane</keyword>
<feature type="transmembrane region" description="Helical" evidence="20">
    <location>
        <begin position="250"/>
        <end position="273"/>
    </location>
</feature>
<feature type="transmembrane region" description="Helical" evidence="20">
    <location>
        <begin position="12"/>
        <end position="32"/>
    </location>
</feature>
<keyword evidence="11" id="KW-0325">Glycoprotein</keyword>
<comment type="subcellular location">
    <subcellularLocation>
        <location evidence="1">Cell projection</location>
        <location evidence="1">Cilium membrane</location>
        <topology evidence="1">Multi-pass membrane protein</topology>
    </subcellularLocation>
</comment>
<feature type="transmembrane region" description="Helical" evidence="20">
    <location>
        <begin position="134"/>
        <end position="156"/>
    </location>
</feature>
<keyword evidence="5 20" id="KW-0812">Transmembrane</keyword>
<dbReference type="Pfam" id="PF10326">
    <property type="entry name" value="7TM_GPCR_Str"/>
    <property type="match status" value="1"/>
</dbReference>
<evidence type="ECO:0000256" key="15">
    <source>
        <dbReference type="ARBA" id="ARBA00064300"/>
    </source>
</evidence>
<evidence type="ECO:0000256" key="17">
    <source>
        <dbReference type="ARBA" id="ARBA00078653"/>
    </source>
</evidence>
<dbReference type="PANTHER" id="PTHR22943:SF70">
    <property type="entry name" value="SEVEN TM RECEPTOR"/>
    <property type="match status" value="1"/>
</dbReference>
<evidence type="ECO:0000256" key="3">
    <source>
        <dbReference type="ARBA" id="ARBA00022500"/>
    </source>
</evidence>
<evidence type="ECO:0000256" key="10">
    <source>
        <dbReference type="ARBA" id="ARBA00023170"/>
    </source>
</evidence>
<dbReference type="InParanoid" id="G0NIX2"/>
<gene>
    <name evidence="21" type="ORF">CAEBREN_28725</name>
</gene>
<keyword evidence="3" id="KW-0145">Chemotaxis</keyword>
<dbReference type="InterPro" id="IPR019428">
    <property type="entry name" value="7TM_GPCR_serpentine_rcpt_Str"/>
</dbReference>
<dbReference type="EMBL" id="GL379893">
    <property type="protein sequence ID" value="EGT32118.1"/>
    <property type="molecule type" value="Genomic_DNA"/>
</dbReference>
<keyword evidence="12" id="KW-0966">Cell projection</keyword>
<evidence type="ECO:0000256" key="4">
    <source>
        <dbReference type="ARBA" id="ARBA00022606"/>
    </source>
</evidence>
<dbReference type="eggNOG" id="ENOG502T0B9">
    <property type="taxonomic scope" value="Eukaryota"/>
</dbReference>
<evidence type="ECO:0000256" key="6">
    <source>
        <dbReference type="ARBA" id="ARBA00022725"/>
    </source>
</evidence>
<keyword evidence="10" id="KW-0675">Receptor</keyword>
<sequence>MLTLKACLHIAQYTGFIVGQVTNSCLLFLILTRAERLFGSFRHVMAVFAFYSLLYTWIEVIAQPVMHIQQSMFIVMLDGPFQFDIATGNEVTSLYCASFALCISLLAAQFLLSICGGLQVLLPDSLDRIKGWRLTLIFIPRLICFAAWFACVYLGMHNTVEKQKFMRDVMLENYDADITQESFIASLYWTYKEDGERILRWWDIMGSSGCTFILVLCFSTILFCAFNIYYKLKSAQAIMSAKTRKLNRQLFITLTFQTLLPFFMMYCPVGTFITLPFFEVEVGQLGNYVGAAAGTYPAIEPLIAIFFIKDFRKTVLCKLYFGKIATKKNLGQRKKRKTDVKFNPSRNSASRTSSDIPTSSFH</sequence>
<evidence type="ECO:0000256" key="11">
    <source>
        <dbReference type="ARBA" id="ARBA00023180"/>
    </source>
</evidence>
<keyword evidence="6" id="KW-0552">Olfaction</keyword>
<evidence type="ECO:0000256" key="8">
    <source>
        <dbReference type="ARBA" id="ARBA00023069"/>
    </source>
</evidence>
<evidence type="ECO:0000256" key="7">
    <source>
        <dbReference type="ARBA" id="ARBA00022989"/>
    </source>
</evidence>
<feature type="compositionally biased region" description="Polar residues" evidence="19">
    <location>
        <begin position="344"/>
        <end position="362"/>
    </location>
</feature>
<protein>
    <recommendedName>
        <fullName evidence="16">Serpentine receptor class r-10</fullName>
    </recommendedName>
    <alternativeName>
        <fullName evidence="17">Odorant response abnormal protein 10</fullName>
    </alternativeName>
    <alternativeName>
        <fullName evidence="18">Olfactory receptor 10</fullName>
    </alternativeName>
</protein>